<comment type="caution">
    <text evidence="3">The sequence shown here is derived from an EMBL/GenBank/DDBJ whole genome shotgun (WGS) entry which is preliminary data.</text>
</comment>
<evidence type="ECO:0000313" key="4">
    <source>
        <dbReference type="Proteomes" id="UP000233398"/>
    </source>
</evidence>
<proteinExistence type="predicted"/>
<dbReference type="InterPro" id="IPR025491">
    <property type="entry name" value="DUF4382"/>
</dbReference>
<dbReference type="Pfam" id="PF14321">
    <property type="entry name" value="DUF4382"/>
    <property type="match status" value="1"/>
</dbReference>
<organism evidence="3 4">
    <name type="scientific">Rhodohalobacter barkolensis</name>
    <dbReference type="NCBI Taxonomy" id="2053187"/>
    <lineage>
        <taxon>Bacteria</taxon>
        <taxon>Pseudomonadati</taxon>
        <taxon>Balneolota</taxon>
        <taxon>Balneolia</taxon>
        <taxon>Balneolales</taxon>
        <taxon>Balneolaceae</taxon>
        <taxon>Rhodohalobacter</taxon>
    </lineage>
</organism>
<feature type="domain" description="DUF4382" evidence="2">
    <location>
        <begin position="31"/>
        <end position="173"/>
    </location>
</feature>
<protein>
    <recommendedName>
        <fullName evidence="2">DUF4382 domain-containing protein</fullName>
    </recommendedName>
</protein>
<dbReference type="Proteomes" id="UP000233398">
    <property type="component" value="Unassembled WGS sequence"/>
</dbReference>
<evidence type="ECO:0000259" key="2">
    <source>
        <dbReference type="Pfam" id="PF14321"/>
    </source>
</evidence>
<evidence type="ECO:0000256" key="1">
    <source>
        <dbReference type="SAM" id="SignalP"/>
    </source>
</evidence>
<dbReference type="AlphaFoldDB" id="A0A2N0VHD3"/>
<evidence type="ECO:0000313" key="3">
    <source>
        <dbReference type="EMBL" id="PKD43599.1"/>
    </source>
</evidence>
<dbReference type="PROSITE" id="PS51257">
    <property type="entry name" value="PROKAR_LIPOPROTEIN"/>
    <property type="match status" value="1"/>
</dbReference>
<keyword evidence="1" id="KW-0732">Signal</keyword>
<accession>A0A2N0VHD3</accession>
<sequence length="269" mass="28862">MRLLSTISMIIAGIFLFASCDLSSDLSNEPGTMKVLLTDAPGDYEEVWIDVQEVRVHKQSDAEEEDNGWRTINDQPVRLNLLELTNGNYEILGEAELEPGSYNQMRLILGDQNELVINGETHHLSTPSAQQSGLKLQLDAEIEGGSSYTLLLDFDASRSIVKAGNSGRFNLKPVIKAVNLAQTGAIGGAIEPAEALPWVYAISDDDTLGGTQASDEGDFLIIGLQSGSYQISVKPSSEDFNSTVISNIEVSAPDTTVIDTVSLEAAGGE</sequence>
<reference evidence="3 4" key="1">
    <citation type="submission" date="2017-11" db="EMBL/GenBank/DDBJ databases">
        <title>Rhodohalobacter 15182 sp. nov., isolated from a salt lake.</title>
        <authorList>
            <person name="Han S."/>
        </authorList>
    </citation>
    <scope>NUCLEOTIDE SEQUENCE [LARGE SCALE GENOMIC DNA]</scope>
    <source>
        <strain evidence="3 4">15182</strain>
    </source>
</reference>
<feature type="chain" id="PRO_5014812997" description="DUF4382 domain-containing protein" evidence="1">
    <location>
        <begin position="21"/>
        <end position="269"/>
    </location>
</feature>
<dbReference type="OrthoDB" id="2111471at2"/>
<feature type="signal peptide" evidence="1">
    <location>
        <begin position="1"/>
        <end position="20"/>
    </location>
</feature>
<name>A0A2N0VHD3_9BACT</name>
<keyword evidence="4" id="KW-1185">Reference proteome</keyword>
<gene>
    <name evidence="3" type="ORF">CWD77_08505</name>
</gene>
<dbReference type="EMBL" id="PISP01000002">
    <property type="protein sequence ID" value="PKD43599.1"/>
    <property type="molecule type" value="Genomic_DNA"/>
</dbReference>